<sequence>MKNINFTKILFFILILSTDFLIAQETSNFNNLILTRVGHLNKDKVLDSIVVKQDTVNKFRPYRLEIYLSKKKVGKILWVSTDKAISPEYFQDKNALQKEKSFSDIEIRNHVLTIKHDYENEHREHTFQLRGNKFKLIEYYSIKTNNDGKIYFETINFDKLIRKTKAVSKFDHHVFDENEYKLRMNPRYLEDLNSVSEIHQ</sequence>
<keyword evidence="2" id="KW-1185">Reference proteome</keyword>
<dbReference type="RefSeq" id="WP_188457669.1">
    <property type="nucleotide sequence ID" value="NZ_BMGM01000002.1"/>
</dbReference>
<protein>
    <recommendedName>
        <fullName evidence="3">Outer membrane lipoprotein-sorting protein</fullName>
    </recommendedName>
</protein>
<accession>A0ABQ1SFA8</accession>
<comment type="caution">
    <text evidence="1">The sequence shown here is derived from an EMBL/GenBank/DDBJ whole genome shotgun (WGS) entry which is preliminary data.</text>
</comment>
<proteinExistence type="predicted"/>
<dbReference type="Proteomes" id="UP000599179">
    <property type="component" value="Unassembled WGS sequence"/>
</dbReference>
<organism evidence="1 2">
    <name type="scientific">Psychroflexus planctonicus</name>
    <dbReference type="NCBI Taxonomy" id="1526575"/>
    <lineage>
        <taxon>Bacteria</taxon>
        <taxon>Pseudomonadati</taxon>
        <taxon>Bacteroidota</taxon>
        <taxon>Flavobacteriia</taxon>
        <taxon>Flavobacteriales</taxon>
        <taxon>Flavobacteriaceae</taxon>
        <taxon>Psychroflexus</taxon>
    </lineage>
</organism>
<evidence type="ECO:0000313" key="1">
    <source>
        <dbReference type="EMBL" id="GGE28688.1"/>
    </source>
</evidence>
<gene>
    <name evidence="1" type="ORF">GCM10010832_06660</name>
</gene>
<dbReference type="EMBL" id="BMGM01000002">
    <property type="protein sequence ID" value="GGE28688.1"/>
    <property type="molecule type" value="Genomic_DNA"/>
</dbReference>
<name>A0ABQ1SFA8_9FLAO</name>
<evidence type="ECO:0008006" key="3">
    <source>
        <dbReference type="Google" id="ProtNLM"/>
    </source>
</evidence>
<reference evidence="2" key="1">
    <citation type="journal article" date="2019" name="Int. J. Syst. Evol. Microbiol.">
        <title>The Global Catalogue of Microorganisms (GCM) 10K type strain sequencing project: providing services to taxonomists for standard genome sequencing and annotation.</title>
        <authorList>
            <consortium name="The Broad Institute Genomics Platform"/>
            <consortium name="The Broad Institute Genome Sequencing Center for Infectious Disease"/>
            <person name="Wu L."/>
            <person name="Ma J."/>
        </authorList>
    </citation>
    <scope>NUCLEOTIDE SEQUENCE [LARGE SCALE GENOMIC DNA]</scope>
    <source>
        <strain evidence="2">CGMCC 1.12931</strain>
    </source>
</reference>
<evidence type="ECO:0000313" key="2">
    <source>
        <dbReference type="Proteomes" id="UP000599179"/>
    </source>
</evidence>